<gene>
    <name evidence="4" type="ORF">JMJ55_24455</name>
</gene>
<keyword evidence="1" id="KW-0547">Nucleotide-binding</keyword>
<keyword evidence="2" id="KW-0342">GTP-binding</keyword>
<name>A0ABS1VA15_9PROT</name>
<proteinExistence type="predicted"/>
<evidence type="ECO:0000256" key="2">
    <source>
        <dbReference type="ARBA" id="ARBA00023134"/>
    </source>
</evidence>
<dbReference type="SUPFAM" id="SSF52540">
    <property type="entry name" value="P-loop containing nucleoside triphosphate hydrolases"/>
    <property type="match status" value="1"/>
</dbReference>
<dbReference type="InterPro" id="IPR000897">
    <property type="entry name" value="SRP54_GTPase_dom"/>
</dbReference>
<organism evidence="4 5">
    <name type="scientific">Belnapia mucosa</name>
    <dbReference type="NCBI Taxonomy" id="2804532"/>
    <lineage>
        <taxon>Bacteria</taxon>
        <taxon>Pseudomonadati</taxon>
        <taxon>Pseudomonadota</taxon>
        <taxon>Alphaproteobacteria</taxon>
        <taxon>Acetobacterales</taxon>
        <taxon>Roseomonadaceae</taxon>
        <taxon>Belnapia</taxon>
    </lineage>
</organism>
<comment type="caution">
    <text evidence="4">The sequence shown here is derived from an EMBL/GenBank/DDBJ whole genome shotgun (WGS) entry which is preliminary data.</text>
</comment>
<dbReference type="RefSeq" id="WP_202828234.1">
    <property type="nucleotide sequence ID" value="NZ_JAEUXJ010000015.1"/>
</dbReference>
<accession>A0ABS1VA15</accession>
<sequence>MRLRLFQAAGMAEAMAAVRAELGPEAVILDSRRVRGGVEVTAALDRPAPPVPVLPPPPSALPLARHNLPPGLAARLGSGGASALAGALRFAPLPDGRARPLLLAGPPGAGKTLTCAKLATRAVLAGAAPLILTADGARAGAVAQLAAFTRLLGLGLALAGEPALLAGAVAARQPGQPVLIDSAGCDPFQPTEAAALRGLALAAGAEILLVLPAGLDPAEAAETAAAFAALGARHLLPTRLDRARRLGGVLAAAGAGLALTEAGTGPGAADGLTPITPDWLARRLAAPPVPDPAA</sequence>
<dbReference type="EMBL" id="JAEUXJ010000015">
    <property type="protein sequence ID" value="MBL6458493.1"/>
    <property type="molecule type" value="Genomic_DNA"/>
</dbReference>
<dbReference type="Proteomes" id="UP000606490">
    <property type="component" value="Unassembled WGS sequence"/>
</dbReference>
<dbReference type="Pfam" id="PF00448">
    <property type="entry name" value="SRP54"/>
    <property type="match status" value="1"/>
</dbReference>
<evidence type="ECO:0000313" key="4">
    <source>
        <dbReference type="EMBL" id="MBL6458493.1"/>
    </source>
</evidence>
<reference evidence="4 5" key="1">
    <citation type="submission" date="2021-01" db="EMBL/GenBank/DDBJ databases">
        <title>Belnapia mucosa sp. nov. and Belnapia arida sp. nov., isolated from the Tabernas Desert (Almeria, Spain).</title>
        <authorList>
            <person name="Molina-Menor E."/>
            <person name="Vidal-Verdu A."/>
            <person name="Calonge A."/>
            <person name="Satari L."/>
            <person name="Pereto Magraner J."/>
            <person name="Porcar Miralles M."/>
        </authorList>
    </citation>
    <scope>NUCLEOTIDE SEQUENCE [LARGE SCALE GENOMIC DNA]</scope>
    <source>
        <strain evidence="4 5">T6</strain>
    </source>
</reference>
<dbReference type="InterPro" id="IPR027417">
    <property type="entry name" value="P-loop_NTPase"/>
</dbReference>
<dbReference type="Gene3D" id="3.40.50.300">
    <property type="entry name" value="P-loop containing nucleotide triphosphate hydrolases"/>
    <property type="match status" value="1"/>
</dbReference>
<protein>
    <recommendedName>
        <fullName evidence="3">SRP54-type proteins GTP-binding domain-containing protein</fullName>
    </recommendedName>
</protein>
<feature type="domain" description="SRP54-type proteins GTP-binding" evidence="3">
    <location>
        <begin position="98"/>
        <end position="286"/>
    </location>
</feature>
<dbReference type="SMART" id="SM00962">
    <property type="entry name" value="SRP54"/>
    <property type="match status" value="1"/>
</dbReference>
<keyword evidence="5" id="KW-1185">Reference proteome</keyword>
<evidence type="ECO:0000256" key="1">
    <source>
        <dbReference type="ARBA" id="ARBA00022741"/>
    </source>
</evidence>
<evidence type="ECO:0000313" key="5">
    <source>
        <dbReference type="Proteomes" id="UP000606490"/>
    </source>
</evidence>
<evidence type="ECO:0000259" key="3">
    <source>
        <dbReference type="SMART" id="SM00962"/>
    </source>
</evidence>